<name>A0A931SBY2_9BACT</name>
<proteinExistence type="predicted"/>
<evidence type="ECO:0000256" key="1">
    <source>
        <dbReference type="SAM" id="Phobius"/>
    </source>
</evidence>
<comment type="caution">
    <text evidence="2">The sequence shown here is derived from an EMBL/GenBank/DDBJ whole genome shotgun (WGS) entry which is preliminary data.</text>
</comment>
<keyword evidence="1" id="KW-1133">Transmembrane helix</keyword>
<feature type="transmembrane region" description="Helical" evidence="1">
    <location>
        <begin position="66"/>
        <end position="87"/>
    </location>
</feature>
<dbReference type="AlphaFoldDB" id="A0A931SBY2"/>
<dbReference type="Proteomes" id="UP000724148">
    <property type="component" value="Unassembled WGS sequence"/>
</dbReference>
<reference evidence="2" key="1">
    <citation type="submission" date="2020-07" db="EMBL/GenBank/DDBJ databases">
        <title>Huge and variable diversity of episymbiotic CPR bacteria and DPANN archaea in groundwater ecosystems.</title>
        <authorList>
            <person name="He C.Y."/>
            <person name="Keren R."/>
            <person name="Whittaker M."/>
            <person name="Farag I.F."/>
            <person name="Doudna J."/>
            <person name="Cate J.H.D."/>
            <person name="Banfield J.F."/>
        </authorList>
    </citation>
    <scope>NUCLEOTIDE SEQUENCE</scope>
    <source>
        <strain evidence="2">NC_groundwater_193_Ag_S-0.1um_51_7</strain>
    </source>
</reference>
<accession>A0A931SBY2</accession>
<keyword evidence="1" id="KW-0812">Transmembrane</keyword>
<evidence type="ECO:0000313" key="3">
    <source>
        <dbReference type="Proteomes" id="UP000724148"/>
    </source>
</evidence>
<dbReference type="EMBL" id="JACOZA010000079">
    <property type="protein sequence ID" value="MBI2097095.1"/>
    <property type="molecule type" value="Genomic_DNA"/>
</dbReference>
<protein>
    <submittedName>
        <fullName evidence="2">Uncharacterized protein</fullName>
    </submittedName>
</protein>
<sequence>MPGNQLTNTLNIKQSEPSIRTMKSDVSEFLANTKPSLIKMLSTQIEEERMNRPTRRNFASDYAGKIGAAIAVLVAIGVLAAGGYAAFRFFQKTPSQRGNVLVPQPFFRTELSDTVAIPEIRNGALEPILKERAAITDPGAVMKRLIAMTENADGTVRAISANEFLVTAGISASTVLTKTFYGPAMPLYFKSNRGVRFAVLLQTSDADRARSELLHDETNLAFKWSVIFLNQTPEIKILPYEDRIYRNINYRIIPLEPVNDLQLVYGIFPAKNYLIVAASEETFQVIVNRLFEAS</sequence>
<evidence type="ECO:0000313" key="2">
    <source>
        <dbReference type="EMBL" id="MBI2097095.1"/>
    </source>
</evidence>
<keyword evidence="1" id="KW-0472">Membrane</keyword>
<organism evidence="2 3">
    <name type="scientific">Candidatus Sungiibacteriota bacterium</name>
    <dbReference type="NCBI Taxonomy" id="2750080"/>
    <lineage>
        <taxon>Bacteria</taxon>
        <taxon>Candidatus Sungiibacteriota</taxon>
    </lineage>
</organism>
<gene>
    <name evidence="2" type="ORF">HYT40_03035</name>
</gene>